<dbReference type="PANTHER" id="PTHR42200">
    <property type="entry name" value="ARCHAEAL FLAGELLA-RELATED PROTEIN F-RELATED"/>
    <property type="match status" value="1"/>
</dbReference>
<proteinExistence type="predicted"/>
<dbReference type="EMBL" id="FOFD01000004">
    <property type="protein sequence ID" value="SER19836.1"/>
    <property type="molecule type" value="Genomic_DNA"/>
</dbReference>
<protein>
    <submittedName>
        <fullName evidence="1">Flagellar protein FlaG</fullName>
    </submittedName>
</protein>
<dbReference type="GO" id="GO:0005198">
    <property type="term" value="F:structural molecule activity"/>
    <property type="evidence" value="ECO:0007669"/>
    <property type="project" value="InterPro"/>
</dbReference>
<reference evidence="2" key="1">
    <citation type="submission" date="2016-10" db="EMBL/GenBank/DDBJ databases">
        <authorList>
            <person name="Varghese N."/>
            <person name="Submissions S."/>
        </authorList>
    </citation>
    <scope>NUCLEOTIDE SEQUENCE [LARGE SCALE GENOMIC DNA]</scope>
    <source>
        <strain evidence="2">DSM 25055</strain>
    </source>
</reference>
<sequence length="154" mass="16021">MAGDSVSTLILFIAAMLVAAGVAGTLVTNVNELSNSVDTYSGDVTDKIDTDIEIISDPGSEAVYNASGAETITLLVKNTGRKTLATDGTGLDVLVDGTYVSSSDMSITVRDGGGPWRGGAVAELEIDRSLTTGDEHRIQVTVNGAKETFEFYVP</sequence>
<dbReference type="Pfam" id="PF01917">
    <property type="entry name" value="Flagellin_arch-type"/>
    <property type="match status" value="1"/>
</dbReference>
<dbReference type="GO" id="GO:0097588">
    <property type="term" value="P:archaeal or bacterial-type flagellum-dependent cell motility"/>
    <property type="evidence" value="ECO:0007669"/>
    <property type="project" value="InterPro"/>
</dbReference>
<dbReference type="STRING" id="1186196.SAMN04489841_3245"/>
<dbReference type="AlphaFoldDB" id="A0A1H9M816"/>
<dbReference type="PANTHER" id="PTHR42200:SF2">
    <property type="entry name" value="ARCHAEAL FLAGELLA-RELATED PROTEIN F"/>
    <property type="match status" value="1"/>
</dbReference>
<organism evidence="1 2">
    <name type="scientific">Natrinema salaciae</name>
    <dbReference type="NCBI Taxonomy" id="1186196"/>
    <lineage>
        <taxon>Archaea</taxon>
        <taxon>Methanobacteriati</taxon>
        <taxon>Methanobacteriota</taxon>
        <taxon>Stenosarchaea group</taxon>
        <taxon>Halobacteria</taxon>
        <taxon>Halobacteriales</taxon>
        <taxon>Natrialbaceae</taxon>
        <taxon>Natrinema</taxon>
    </lineage>
</organism>
<dbReference type="InterPro" id="IPR002774">
    <property type="entry name" value="Flagellin_arc-type"/>
</dbReference>
<name>A0A1H9M816_9EURY</name>
<evidence type="ECO:0000313" key="1">
    <source>
        <dbReference type="EMBL" id="SER19836.1"/>
    </source>
</evidence>
<evidence type="ECO:0000313" key="2">
    <source>
        <dbReference type="Proteomes" id="UP000199114"/>
    </source>
</evidence>
<keyword evidence="1" id="KW-0282">Flagellum</keyword>
<keyword evidence="1" id="KW-0966">Cell projection</keyword>
<dbReference type="RefSeq" id="WP_090619047.1">
    <property type="nucleotide sequence ID" value="NZ_FOFD01000004.1"/>
</dbReference>
<dbReference type="OrthoDB" id="183655at2157"/>
<keyword evidence="1" id="KW-0969">Cilium</keyword>
<gene>
    <name evidence="1" type="ORF">SAMN04489841_3245</name>
</gene>
<dbReference type="Proteomes" id="UP000199114">
    <property type="component" value="Unassembled WGS sequence"/>
</dbReference>
<accession>A0A1H9M816</accession>
<keyword evidence="2" id="KW-1185">Reference proteome</keyword>